<dbReference type="Proteomes" id="UP000036406">
    <property type="component" value="Chromosome"/>
</dbReference>
<name>A0A0H4HZG8_9GAMM</name>
<dbReference type="RefSeq" id="WP_048384776.1">
    <property type="nucleotide sequence ID" value="NZ_CP011494.1"/>
</dbReference>
<organism evidence="1 2">
    <name type="scientific">Marinobacter psychrophilus</name>
    <dbReference type="NCBI Taxonomy" id="330734"/>
    <lineage>
        <taxon>Bacteria</taxon>
        <taxon>Pseudomonadati</taxon>
        <taxon>Pseudomonadota</taxon>
        <taxon>Gammaproteobacteria</taxon>
        <taxon>Pseudomonadales</taxon>
        <taxon>Marinobacteraceae</taxon>
        <taxon>Marinobacter</taxon>
    </lineage>
</organism>
<accession>A0A0H4HZG8</accession>
<dbReference type="KEGG" id="mpq:ABA45_06270"/>
<dbReference type="AlphaFoldDB" id="A0A0H4HZG8"/>
<gene>
    <name evidence="1" type="ORF">ABA45_06270</name>
</gene>
<evidence type="ECO:0000313" key="2">
    <source>
        <dbReference type="Proteomes" id="UP000036406"/>
    </source>
</evidence>
<keyword evidence="2" id="KW-1185">Reference proteome</keyword>
<sequence>MRIALLEDGPEQSQHEQGIICRRRQSCDAFETGQHFLSVVLHNNNDLLVLNCQISGMSGLSHRSQQAQSRKDQKLYKAAVPAQVMAAYDG</sequence>
<protein>
    <submittedName>
        <fullName evidence="1">Uncharacterized protein</fullName>
    </submittedName>
</protein>
<dbReference type="SUPFAM" id="SSF52172">
    <property type="entry name" value="CheY-like"/>
    <property type="match status" value="1"/>
</dbReference>
<dbReference type="InterPro" id="IPR011006">
    <property type="entry name" value="CheY-like_superfamily"/>
</dbReference>
<dbReference type="STRING" id="330734.ABA45_06270"/>
<evidence type="ECO:0000313" key="1">
    <source>
        <dbReference type="EMBL" id="AKO52079.1"/>
    </source>
</evidence>
<dbReference type="PATRIC" id="fig|330734.3.peg.1327"/>
<dbReference type="EMBL" id="CP011494">
    <property type="protein sequence ID" value="AKO52079.1"/>
    <property type="molecule type" value="Genomic_DNA"/>
</dbReference>
<proteinExistence type="predicted"/>
<reference evidence="1 2" key="1">
    <citation type="submission" date="2015-05" db="EMBL/GenBank/DDBJ databases">
        <title>Complete genome of Marinobacter psychrophilus strain 20041T isolated from sea-ice of the Canadian Basin.</title>
        <authorList>
            <person name="Song L."/>
            <person name="Ren L."/>
            <person name="Yu Y."/>
            <person name="Wang X."/>
        </authorList>
    </citation>
    <scope>NUCLEOTIDE SEQUENCE [LARGE SCALE GENOMIC DNA]</scope>
    <source>
        <strain evidence="1 2">20041</strain>
    </source>
</reference>